<dbReference type="GeneID" id="7826024"/>
<evidence type="ECO:0000313" key="5">
    <source>
        <dbReference type="Proteomes" id="UP000009168"/>
    </source>
</evidence>
<feature type="domain" description="Beta-lactamase-related" evidence="3">
    <location>
        <begin position="57"/>
        <end position="390"/>
    </location>
</feature>
<feature type="signal peptide" evidence="2">
    <location>
        <begin position="1"/>
        <end position="22"/>
    </location>
</feature>
<dbReference type="Pfam" id="PF00144">
    <property type="entry name" value="Beta-lactamase"/>
    <property type="match status" value="1"/>
</dbReference>
<keyword evidence="2" id="KW-0732">Signal</keyword>
<keyword evidence="1" id="KW-0378">Hydrolase</keyword>
<dbReference type="OrthoDB" id="5946976at2759"/>
<dbReference type="InterPro" id="IPR050789">
    <property type="entry name" value="Diverse_Enzym_Activities"/>
</dbReference>
<evidence type="ECO:0000313" key="4">
    <source>
        <dbReference type="EMBL" id="EAS01357.1"/>
    </source>
</evidence>
<keyword evidence="5" id="KW-1185">Reference proteome</keyword>
<sequence length="411" mass="46381">MNQKQLFALLVIVFIQISSTSCNRGFESFLKKFKLNADIQENNYDWSSFYQIADVFIQNRTTPGLTVSVYYKNQSIFSAALGNQTYPGDAFNIPVNNETIYDIASLSKVFGVTAATMRLYDQGLIGLDDLVITYIPEFNNHDKANITIRNLLLHNSGLQPDLDFSLFPQSTLIPSNIKDAIYHIELQYPTGTQYVYSDLNMVILQEVVQRITKISLDVFLKLNVYGPLEMDSTMFNPSPLYVHKIAPTEFDDVYRHELCHGIVHDETAWFLGGVSGNAGIFSTANDLAKFMNMMLNRGEYINSKGKRVKIFEPETVDLFTTKETNVPYPNSRALGWDTVPIQSVLPCGTKFSPLSFGHTGFTGTTAWADKEKDLAIVILANRVYPDRNHSGTASLYFRQDTYTQICNILGY</sequence>
<dbReference type="InterPro" id="IPR001466">
    <property type="entry name" value="Beta-lactam-related"/>
</dbReference>
<organism evidence="4 5">
    <name type="scientific">Tetrahymena thermophila (strain SB210)</name>
    <dbReference type="NCBI Taxonomy" id="312017"/>
    <lineage>
        <taxon>Eukaryota</taxon>
        <taxon>Sar</taxon>
        <taxon>Alveolata</taxon>
        <taxon>Ciliophora</taxon>
        <taxon>Intramacronucleata</taxon>
        <taxon>Oligohymenophorea</taxon>
        <taxon>Hymenostomatida</taxon>
        <taxon>Tetrahymenina</taxon>
        <taxon>Tetrahymenidae</taxon>
        <taxon>Tetrahymena</taxon>
    </lineage>
</organism>
<name>I7LWC2_TETTS</name>
<dbReference type="PROSITE" id="PS51257">
    <property type="entry name" value="PROKAR_LIPOPROTEIN"/>
    <property type="match status" value="1"/>
</dbReference>
<protein>
    <submittedName>
        <fullName evidence="4">Beta-lactamase</fullName>
    </submittedName>
</protein>
<gene>
    <name evidence="4" type="ORF">TTHERM_00149680</name>
</gene>
<evidence type="ECO:0000256" key="2">
    <source>
        <dbReference type="SAM" id="SignalP"/>
    </source>
</evidence>
<dbReference type="SUPFAM" id="SSF56601">
    <property type="entry name" value="beta-lactamase/transpeptidase-like"/>
    <property type="match status" value="1"/>
</dbReference>
<dbReference type="HOGENOM" id="CLU_020027_1_1_1"/>
<dbReference type="MEROPS" id="S12.950"/>
<accession>I7LWC2</accession>
<dbReference type="Proteomes" id="UP000009168">
    <property type="component" value="Unassembled WGS sequence"/>
</dbReference>
<dbReference type="RefSeq" id="XP_001021603.1">
    <property type="nucleotide sequence ID" value="XM_001021603.3"/>
</dbReference>
<dbReference type="OMA" id="AGWAVRY"/>
<dbReference type="EMBL" id="GG662603">
    <property type="protein sequence ID" value="EAS01357.1"/>
    <property type="molecule type" value="Genomic_DNA"/>
</dbReference>
<feature type="chain" id="PRO_5003712053" evidence="2">
    <location>
        <begin position="23"/>
        <end position="411"/>
    </location>
</feature>
<dbReference type="STRING" id="312017.I7LWC2"/>
<dbReference type="eggNOG" id="ENOG502RT36">
    <property type="taxonomic scope" value="Eukaryota"/>
</dbReference>
<dbReference type="InterPro" id="IPR012338">
    <property type="entry name" value="Beta-lactam/transpept-like"/>
</dbReference>
<dbReference type="GO" id="GO:0016787">
    <property type="term" value="F:hydrolase activity"/>
    <property type="evidence" value="ECO:0007669"/>
    <property type="project" value="UniProtKB-KW"/>
</dbReference>
<dbReference type="InParanoid" id="I7LWC2"/>
<dbReference type="KEGG" id="tet:TTHERM_00149680"/>
<dbReference type="AlphaFoldDB" id="I7LWC2"/>
<evidence type="ECO:0000256" key="1">
    <source>
        <dbReference type="ARBA" id="ARBA00022801"/>
    </source>
</evidence>
<dbReference type="PANTHER" id="PTHR43283">
    <property type="entry name" value="BETA-LACTAMASE-RELATED"/>
    <property type="match status" value="1"/>
</dbReference>
<dbReference type="Gene3D" id="3.40.710.10">
    <property type="entry name" value="DD-peptidase/beta-lactamase superfamily"/>
    <property type="match status" value="1"/>
</dbReference>
<proteinExistence type="predicted"/>
<reference evidence="5" key="1">
    <citation type="journal article" date="2006" name="PLoS Biol.">
        <title>Macronuclear genome sequence of the ciliate Tetrahymena thermophila, a model eukaryote.</title>
        <authorList>
            <person name="Eisen J.A."/>
            <person name="Coyne R.S."/>
            <person name="Wu M."/>
            <person name="Wu D."/>
            <person name="Thiagarajan M."/>
            <person name="Wortman J.R."/>
            <person name="Badger J.H."/>
            <person name="Ren Q."/>
            <person name="Amedeo P."/>
            <person name="Jones K.M."/>
            <person name="Tallon L.J."/>
            <person name="Delcher A.L."/>
            <person name="Salzberg S.L."/>
            <person name="Silva J.C."/>
            <person name="Haas B.J."/>
            <person name="Majoros W.H."/>
            <person name="Farzad M."/>
            <person name="Carlton J.M."/>
            <person name="Smith R.K. Jr."/>
            <person name="Garg J."/>
            <person name="Pearlman R.E."/>
            <person name="Karrer K.M."/>
            <person name="Sun L."/>
            <person name="Manning G."/>
            <person name="Elde N.C."/>
            <person name="Turkewitz A.P."/>
            <person name="Asai D.J."/>
            <person name="Wilkes D.E."/>
            <person name="Wang Y."/>
            <person name="Cai H."/>
            <person name="Collins K."/>
            <person name="Stewart B.A."/>
            <person name="Lee S.R."/>
            <person name="Wilamowska K."/>
            <person name="Weinberg Z."/>
            <person name="Ruzzo W.L."/>
            <person name="Wloga D."/>
            <person name="Gaertig J."/>
            <person name="Frankel J."/>
            <person name="Tsao C.-C."/>
            <person name="Gorovsky M.A."/>
            <person name="Keeling P.J."/>
            <person name="Waller R.F."/>
            <person name="Patron N.J."/>
            <person name="Cherry J.M."/>
            <person name="Stover N.A."/>
            <person name="Krieger C.J."/>
            <person name="del Toro C."/>
            <person name="Ryder H.F."/>
            <person name="Williamson S.C."/>
            <person name="Barbeau R.A."/>
            <person name="Hamilton E.P."/>
            <person name="Orias E."/>
        </authorList>
    </citation>
    <scope>NUCLEOTIDE SEQUENCE [LARGE SCALE GENOMIC DNA]</scope>
    <source>
        <strain evidence="5">SB210</strain>
    </source>
</reference>
<evidence type="ECO:0000259" key="3">
    <source>
        <dbReference type="Pfam" id="PF00144"/>
    </source>
</evidence>
<dbReference type="PANTHER" id="PTHR43283:SF11">
    <property type="entry name" value="BETA-LACTAMASE-RELATED DOMAIN-CONTAINING PROTEIN"/>
    <property type="match status" value="1"/>
</dbReference>